<evidence type="ECO:0000256" key="1">
    <source>
        <dbReference type="ARBA" id="ARBA00023319"/>
    </source>
</evidence>
<keyword evidence="1" id="KW-0393">Immunoglobulin domain</keyword>
<dbReference type="InterPro" id="IPR013106">
    <property type="entry name" value="Ig_V-set"/>
</dbReference>
<sequence length="424" mass="47131">MHPSTIYKLSLLSLLGAAFLSMFLAAEAASFSCFLVEEVSAENKPRTIQRTPVHFELIDPSSLTMNAPVDLLPGTKLYYVTDTSGKLMSLVSTYCEMTELLPQEVSLDWVRSLTDEKRSPLSLGGPWFILSIKDLLDENGLSVVLGPLLDKKDHLTVSLVVYSSSQVMYARLGEPASVPCSMWRGQQSRFAVEWRHRALGEGKVLYAYDGHQDHVREEFSGCRLNFPAVHSRGDAALTLDKVEVSHQGTFLCSIYLPYVRAQRDIDLKVIALPKVSLQPEPLFARPGEELTLTCDVSHFHPLEISVEYLVQLPGENYSSPVPDVTLSSHTFNQDGTFSLYAYLQITAKPEHHGARYSCRVNHVSVPKGLTRSQTLHVAGVSGPSLEDGMCLFAVALLLYGALRYLNNKVKSFFRVSEDKKSKSE</sequence>
<evidence type="ECO:0000256" key="2">
    <source>
        <dbReference type="SAM" id="SignalP"/>
    </source>
</evidence>
<dbReference type="PRINTS" id="PR01669">
    <property type="entry name" value="TAPASIN"/>
</dbReference>
<dbReference type="SUPFAM" id="SSF48726">
    <property type="entry name" value="Immunoglobulin"/>
    <property type="match status" value="2"/>
</dbReference>
<dbReference type="InterPro" id="IPR008056">
    <property type="entry name" value="Tapasin"/>
</dbReference>
<dbReference type="PROSITE" id="PS50835">
    <property type="entry name" value="IG_LIKE"/>
    <property type="match status" value="1"/>
</dbReference>
<reference evidence="4" key="2">
    <citation type="submission" date="2025-09" db="UniProtKB">
        <authorList>
            <consortium name="Ensembl"/>
        </authorList>
    </citation>
    <scope>IDENTIFICATION</scope>
</reference>
<dbReference type="InterPro" id="IPR003006">
    <property type="entry name" value="Ig/MHC_CS"/>
</dbReference>
<keyword evidence="2" id="KW-0732">Signal</keyword>
<dbReference type="PANTHER" id="PTHR23411">
    <property type="entry name" value="TAPASIN"/>
    <property type="match status" value="1"/>
</dbReference>
<feature type="signal peptide" evidence="2">
    <location>
        <begin position="1"/>
        <end position="28"/>
    </location>
</feature>
<dbReference type="InterPro" id="IPR007110">
    <property type="entry name" value="Ig-like_dom"/>
</dbReference>
<protein>
    <submittedName>
        <fullName evidence="4">TAP binding protein</fullName>
    </submittedName>
</protein>
<dbReference type="AlphaFoldDB" id="A0A8C5WGK1"/>
<dbReference type="InterPro" id="IPR003597">
    <property type="entry name" value="Ig_C1-set"/>
</dbReference>
<dbReference type="InterPro" id="IPR013783">
    <property type="entry name" value="Ig-like_fold"/>
</dbReference>
<dbReference type="GeneTree" id="ENSGT00940000159200"/>
<evidence type="ECO:0000313" key="5">
    <source>
        <dbReference type="Proteomes" id="UP000694569"/>
    </source>
</evidence>
<accession>A0A8C5WGK1</accession>
<evidence type="ECO:0000313" key="4">
    <source>
        <dbReference type="Ensembl" id="ENSLLEP00000036601.1"/>
    </source>
</evidence>
<dbReference type="SMART" id="SM00407">
    <property type="entry name" value="IGc1"/>
    <property type="match status" value="1"/>
</dbReference>
<proteinExistence type="predicted"/>
<dbReference type="GO" id="GO:0019885">
    <property type="term" value="P:antigen processing and presentation of endogenous peptide antigen via MHC class I"/>
    <property type="evidence" value="ECO:0007669"/>
    <property type="project" value="InterPro"/>
</dbReference>
<gene>
    <name evidence="4" type="primary">TAPBP</name>
</gene>
<dbReference type="Proteomes" id="UP000694569">
    <property type="component" value="Unplaced"/>
</dbReference>
<dbReference type="InterPro" id="IPR050380">
    <property type="entry name" value="Immune_Resp_Modulators"/>
</dbReference>
<evidence type="ECO:0000259" key="3">
    <source>
        <dbReference type="PROSITE" id="PS50835"/>
    </source>
</evidence>
<feature type="chain" id="PRO_5034483611" evidence="2">
    <location>
        <begin position="29"/>
        <end position="424"/>
    </location>
</feature>
<reference evidence="4" key="1">
    <citation type="submission" date="2025-08" db="UniProtKB">
        <authorList>
            <consortium name="Ensembl"/>
        </authorList>
    </citation>
    <scope>IDENTIFICATION</scope>
</reference>
<dbReference type="Pfam" id="PF07686">
    <property type="entry name" value="V-set"/>
    <property type="match status" value="1"/>
</dbReference>
<dbReference type="OrthoDB" id="8929156at2759"/>
<dbReference type="Pfam" id="PF07654">
    <property type="entry name" value="C1-set"/>
    <property type="match status" value="1"/>
</dbReference>
<dbReference type="PROSITE" id="PS00290">
    <property type="entry name" value="IG_MHC"/>
    <property type="match status" value="1"/>
</dbReference>
<feature type="domain" description="Ig-like" evidence="3">
    <location>
        <begin position="273"/>
        <end position="376"/>
    </location>
</feature>
<dbReference type="Gene3D" id="2.60.40.10">
    <property type="entry name" value="Immunoglobulins"/>
    <property type="match status" value="3"/>
</dbReference>
<dbReference type="InterPro" id="IPR036179">
    <property type="entry name" value="Ig-like_dom_sf"/>
</dbReference>
<dbReference type="InterPro" id="IPR003599">
    <property type="entry name" value="Ig_sub"/>
</dbReference>
<organism evidence="4 5">
    <name type="scientific">Leptobrachium leishanense</name>
    <name type="common">Leishan spiny toad</name>
    <dbReference type="NCBI Taxonomy" id="445787"/>
    <lineage>
        <taxon>Eukaryota</taxon>
        <taxon>Metazoa</taxon>
        <taxon>Chordata</taxon>
        <taxon>Craniata</taxon>
        <taxon>Vertebrata</taxon>
        <taxon>Euteleostomi</taxon>
        <taxon>Amphibia</taxon>
        <taxon>Batrachia</taxon>
        <taxon>Anura</taxon>
        <taxon>Pelobatoidea</taxon>
        <taxon>Megophryidae</taxon>
        <taxon>Leptobrachium</taxon>
    </lineage>
</organism>
<dbReference type="SMART" id="SM00409">
    <property type="entry name" value="IG"/>
    <property type="match status" value="2"/>
</dbReference>
<name>A0A8C5WGK1_9ANUR</name>
<keyword evidence="5" id="KW-1185">Reference proteome</keyword>
<dbReference type="Ensembl" id="ENSLLET00000038012.1">
    <property type="protein sequence ID" value="ENSLLEP00000036601.1"/>
    <property type="gene ID" value="ENSLLEG00000023193.1"/>
</dbReference>
<dbReference type="GO" id="GO:0016020">
    <property type="term" value="C:membrane"/>
    <property type="evidence" value="ECO:0007669"/>
    <property type="project" value="InterPro"/>
</dbReference>